<gene>
    <name evidence="1" type="ORF">OCTVUL_1B016935</name>
</gene>
<dbReference type="AlphaFoldDB" id="A0AA36BSC4"/>
<protein>
    <submittedName>
        <fullName evidence="1">Uncharacterized protein</fullName>
    </submittedName>
</protein>
<dbReference type="Proteomes" id="UP001162480">
    <property type="component" value="Chromosome 22"/>
</dbReference>
<name>A0AA36BSC4_OCTVU</name>
<proteinExistence type="predicted"/>
<dbReference type="EMBL" id="OX597835">
    <property type="protein sequence ID" value="CAI9738812.1"/>
    <property type="molecule type" value="Genomic_DNA"/>
</dbReference>
<sequence>MIRTSKYHWRTTSSTHIKKYLPCDGILCKSRICLPSTNKGEELLVGKHLKISDMQRCKYDTGCKNRLRGSGKEM</sequence>
<evidence type="ECO:0000313" key="1">
    <source>
        <dbReference type="EMBL" id="CAI9738812.1"/>
    </source>
</evidence>
<accession>A0AA36BSC4</accession>
<keyword evidence="2" id="KW-1185">Reference proteome</keyword>
<organism evidence="1 2">
    <name type="scientific">Octopus vulgaris</name>
    <name type="common">Common octopus</name>
    <dbReference type="NCBI Taxonomy" id="6645"/>
    <lineage>
        <taxon>Eukaryota</taxon>
        <taxon>Metazoa</taxon>
        <taxon>Spiralia</taxon>
        <taxon>Lophotrochozoa</taxon>
        <taxon>Mollusca</taxon>
        <taxon>Cephalopoda</taxon>
        <taxon>Coleoidea</taxon>
        <taxon>Octopodiformes</taxon>
        <taxon>Octopoda</taxon>
        <taxon>Incirrata</taxon>
        <taxon>Octopodidae</taxon>
        <taxon>Octopus</taxon>
    </lineage>
</organism>
<reference evidence="1" key="1">
    <citation type="submission" date="2023-08" db="EMBL/GenBank/DDBJ databases">
        <authorList>
            <person name="Alioto T."/>
            <person name="Alioto T."/>
            <person name="Gomez Garrido J."/>
        </authorList>
    </citation>
    <scope>NUCLEOTIDE SEQUENCE</scope>
</reference>
<evidence type="ECO:0000313" key="2">
    <source>
        <dbReference type="Proteomes" id="UP001162480"/>
    </source>
</evidence>